<feature type="signal peptide" evidence="1">
    <location>
        <begin position="1"/>
        <end position="21"/>
    </location>
</feature>
<organism evidence="2 3">
    <name type="scientific">Micromonospora chaiyaphumensis</name>
    <dbReference type="NCBI Taxonomy" id="307119"/>
    <lineage>
        <taxon>Bacteria</taxon>
        <taxon>Bacillati</taxon>
        <taxon>Actinomycetota</taxon>
        <taxon>Actinomycetes</taxon>
        <taxon>Micromonosporales</taxon>
        <taxon>Micromonosporaceae</taxon>
        <taxon>Micromonospora</taxon>
    </lineage>
</organism>
<protein>
    <recommendedName>
        <fullName evidence="4">DUF2690 domain-containing protein</fullName>
    </recommendedName>
</protein>
<feature type="chain" id="PRO_5008705916" description="DUF2690 domain-containing protein" evidence="1">
    <location>
        <begin position="22"/>
        <end position="147"/>
    </location>
</feature>
<proteinExistence type="predicted"/>
<name>A0A1C4VEX5_9ACTN</name>
<dbReference type="AlphaFoldDB" id="A0A1C4VEX5"/>
<reference evidence="3" key="1">
    <citation type="submission" date="2016-06" db="EMBL/GenBank/DDBJ databases">
        <authorList>
            <person name="Varghese N."/>
            <person name="Submissions Spin"/>
        </authorList>
    </citation>
    <scope>NUCLEOTIDE SEQUENCE [LARGE SCALE GENOMIC DNA]</scope>
    <source>
        <strain evidence="3">DSM 45246</strain>
    </source>
</reference>
<keyword evidence="3" id="KW-1185">Reference proteome</keyword>
<dbReference type="RefSeq" id="WP_091260605.1">
    <property type="nucleotide sequence ID" value="NZ_FMCS01000002.1"/>
</dbReference>
<dbReference type="EMBL" id="FMCS01000002">
    <property type="protein sequence ID" value="SCE82558.1"/>
    <property type="molecule type" value="Genomic_DNA"/>
</dbReference>
<evidence type="ECO:0008006" key="4">
    <source>
        <dbReference type="Google" id="ProtNLM"/>
    </source>
</evidence>
<evidence type="ECO:0000313" key="2">
    <source>
        <dbReference type="EMBL" id="SCE82558.1"/>
    </source>
</evidence>
<evidence type="ECO:0000256" key="1">
    <source>
        <dbReference type="SAM" id="SignalP"/>
    </source>
</evidence>
<dbReference type="Proteomes" id="UP000199629">
    <property type="component" value="Unassembled WGS sequence"/>
</dbReference>
<keyword evidence="1" id="KW-0732">Signal</keyword>
<gene>
    <name evidence="2" type="ORF">GA0070214_102304</name>
</gene>
<evidence type="ECO:0000313" key="3">
    <source>
        <dbReference type="Proteomes" id="UP000199629"/>
    </source>
</evidence>
<accession>A0A1C4VEX5</accession>
<sequence>MAALICASLVAALSPAGPASAAGCTRTGCNGKLASANGCMTGAYAISSFDRVDGNDPDGKMKHGDLFYSPACGAMWGDYTSEWAADTATVRLDWQPTYGGLLQTAASVTASGPGHYVTTMFSWEYSLQLCASVRSDGLDPDTCTSWR</sequence>